<dbReference type="EMBL" id="JAKREW010000020">
    <property type="protein sequence ID" value="MCG7507029.1"/>
    <property type="molecule type" value="Genomic_DNA"/>
</dbReference>
<dbReference type="Proteomes" id="UP001201701">
    <property type="component" value="Unassembled WGS sequence"/>
</dbReference>
<dbReference type="RefSeq" id="WP_239367781.1">
    <property type="nucleotide sequence ID" value="NZ_JAKREW010000020.1"/>
</dbReference>
<evidence type="ECO:0000313" key="2">
    <source>
        <dbReference type="Proteomes" id="UP001201701"/>
    </source>
</evidence>
<organism evidence="1 2">
    <name type="scientific">Mesorhizobium retamae</name>
    <dbReference type="NCBI Taxonomy" id="2912854"/>
    <lineage>
        <taxon>Bacteria</taxon>
        <taxon>Pseudomonadati</taxon>
        <taxon>Pseudomonadota</taxon>
        <taxon>Alphaproteobacteria</taxon>
        <taxon>Hyphomicrobiales</taxon>
        <taxon>Phyllobacteriaceae</taxon>
        <taxon>Mesorhizobium</taxon>
    </lineage>
</organism>
<name>A0ABS9QK80_9HYPH</name>
<gene>
    <name evidence="1" type="ORF">L4923_18535</name>
</gene>
<comment type="caution">
    <text evidence="1">The sequence shown here is derived from an EMBL/GenBank/DDBJ whole genome shotgun (WGS) entry which is preliminary data.</text>
</comment>
<proteinExistence type="predicted"/>
<accession>A0ABS9QK80</accession>
<protein>
    <submittedName>
        <fullName evidence="1">Uncharacterized protein</fullName>
    </submittedName>
</protein>
<sequence length="87" mass="10028">MNLPRDAYPGYSEDVTRRPRVNWKHAYIGMEAAWKKSEEVIDNLIALLGECREAMPYDSPVWSVSDDEYRDLQQRVDAALALARGEK</sequence>
<keyword evidence="2" id="KW-1185">Reference proteome</keyword>
<evidence type="ECO:0000313" key="1">
    <source>
        <dbReference type="EMBL" id="MCG7507029.1"/>
    </source>
</evidence>
<reference evidence="1 2" key="1">
    <citation type="submission" date="2022-02" db="EMBL/GenBank/DDBJ databases">
        <title>Draft genome sequence of Mezorhizobium retamae strain IRAMC:0171 isolated from Retama raetam nodules.</title>
        <authorList>
            <person name="Bengaied R."/>
            <person name="Sbissi I."/>
            <person name="Huber K."/>
            <person name="Ghodbane F."/>
            <person name="Nouioui I."/>
            <person name="Tarhouni M."/>
            <person name="Gtari M."/>
        </authorList>
    </citation>
    <scope>NUCLEOTIDE SEQUENCE [LARGE SCALE GENOMIC DNA]</scope>
    <source>
        <strain evidence="1 2">IRAMC:0171</strain>
    </source>
</reference>